<dbReference type="EMBL" id="QFXC01000014">
    <property type="protein sequence ID" value="RDH80744.1"/>
    <property type="molecule type" value="Genomic_DNA"/>
</dbReference>
<protein>
    <recommendedName>
        <fullName evidence="3">PilZ domain-containing protein</fullName>
    </recommendedName>
</protein>
<reference evidence="1 2" key="1">
    <citation type="journal article" date="2018" name="ISME J.">
        <title>Endosymbiont genomes yield clues of tubeworm success.</title>
        <authorList>
            <person name="Li Y."/>
            <person name="Liles M.R."/>
            <person name="Halanych K.M."/>
        </authorList>
    </citation>
    <scope>NUCLEOTIDE SEQUENCE [LARGE SCALE GENOMIC DNA]</scope>
    <source>
        <strain evidence="1">A1464</strain>
    </source>
</reference>
<dbReference type="AlphaFoldDB" id="A0A370D8P6"/>
<organism evidence="1 2">
    <name type="scientific">endosymbiont of Galathealinum brachiosum</name>
    <dbReference type="NCBI Taxonomy" id="2200906"/>
    <lineage>
        <taxon>Bacteria</taxon>
        <taxon>Pseudomonadati</taxon>
        <taxon>Pseudomonadota</taxon>
        <taxon>Gammaproteobacteria</taxon>
        <taxon>sulfur-oxidizing symbionts</taxon>
    </lineage>
</organism>
<name>A0A370D8P6_9GAMM</name>
<evidence type="ECO:0000313" key="1">
    <source>
        <dbReference type="EMBL" id="RDH80744.1"/>
    </source>
</evidence>
<gene>
    <name evidence="1" type="ORF">DIZ80_17100</name>
</gene>
<sequence length="130" mass="14947">MKKLAQRFFSKKTDDHFVSAVGTNVKILFSSENPSLLGKTMVTTAIEMSPQSIRLEVAHPIEIDSVLDISVKLDSSDRTYNLTGNVRWRLPSTRGQYHIVLVLRERRDIRSDFKAWKSNFLQNFEYAKAV</sequence>
<dbReference type="Proteomes" id="UP000254266">
    <property type="component" value="Unassembled WGS sequence"/>
</dbReference>
<comment type="caution">
    <text evidence="1">The sequence shown here is derived from an EMBL/GenBank/DDBJ whole genome shotgun (WGS) entry which is preliminary data.</text>
</comment>
<accession>A0A370D8P6</accession>
<proteinExistence type="predicted"/>
<evidence type="ECO:0008006" key="3">
    <source>
        <dbReference type="Google" id="ProtNLM"/>
    </source>
</evidence>
<evidence type="ECO:0000313" key="2">
    <source>
        <dbReference type="Proteomes" id="UP000254266"/>
    </source>
</evidence>
<keyword evidence="2" id="KW-1185">Reference proteome</keyword>